<keyword evidence="2" id="KW-1185">Reference proteome</keyword>
<proteinExistence type="predicted"/>
<reference evidence="1" key="1">
    <citation type="submission" date="2020-05" db="EMBL/GenBank/DDBJ databases">
        <title>Large-scale comparative analyses of tick genomes elucidate their genetic diversity and vector capacities.</title>
        <authorList>
            <person name="Jia N."/>
            <person name="Wang J."/>
            <person name="Shi W."/>
            <person name="Du L."/>
            <person name="Sun Y."/>
            <person name="Zhan W."/>
            <person name="Jiang J."/>
            <person name="Wang Q."/>
            <person name="Zhang B."/>
            <person name="Ji P."/>
            <person name="Sakyi L.B."/>
            <person name="Cui X."/>
            <person name="Yuan T."/>
            <person name="Jiang B."/>
            <person name="Yang W."/>
            <person name="Lam T.T.-Y."/>
            <person name="Chang Q."/>
            <person name="Ding S."/>
            <person name="Wang X."/>
            <person name="Zhu J."/>
            <person name="Ruan X."/>
            <person name="Zhao L."/>
            <person name="Wei J."/>
            <person name="Que T."/>
            <person name="Du C."/>
            <person name="Cheng J."/>
            <person name="Dai P."/>
            <person name="Han X."/>
            <person name="Huang E."/>
            <person name="Gao Y."/>
            <person name="Liu J."/>
            <person name="Shao H."/>
            <person name="Ye R."/>
            <person name="Li L."/>
            <person name="Wei W."/>
            <person name="Wang X."/>
            <person name="Wang C."/>
            <person name="Yang T."/>
            <person name="Huo Q."/>
            <person name="Li W."/>
            <person name="Guo W."/>
            <person name="Chen H."/>
            <person name="Zhou L."/>
            <person name="Ni X."/>
            <person name="Tian J."/>
            <person name="Zhou Y."/>
            <person name="Sheng Y."/>
            <person name="Liu T."/>
            <person name="Pan Y."/>
            <person name="Xia L."/>
            <person name="Li J."/>
            <person name="Zhao F."/>
            <person name="Cao W."/>
        </authorList>
    </citation>
    <scope>NUCLEOTIDE SEQUENCE</scope>
    <source>
        <strain evidence="1">Hyas-2018</strain>
    </source>
</reference>
<name>A0ACB7SPT5_HYAAI</name>
<comment type="caution">
    <text evidence="1">The sequence shown here is derived from an EMBL/GenBank/DDBJ whole genome shotgun (WGS) entry which is preliminary data.</text>
</comment>
<gene>
    <name evidence="1" type="ORF">HPB50_010060</name>
</gene>
<dbReference type="EMBL" id="CM023483">
    <property type="protein sequence ID" value="KAH6935793.1"/>
    <property type="molecule type" value="Genomic_DNA"/>
</dbReference>
<protein>
    <submittedName>
        <fullName evidence="1">Uncharacterized protein</fullName>
    </submittedName>
</protein>
<evidence type="ECO:0000313" key="1">
    <source>
        <dbReference type="EMBL" id="KAH6935793.1"/>
    </source>
</evidence>
<dbReference type="Proteomes" id="UP000821845">
    <property type="component" value="Chromosome 3"/>
</dbReference>
<organism evidence="1 2">
    <name type="scientific">Hyalomma asiaticum</name>
    <name type="common">Tick</name>
    <dbReference type="NCBI Taxonomy" id="266040"/>
    <lineage>
        <taxon>Eukaryota</taxon>
        <taxon>Metazoa</taxon>
        <taxon>Ecdysozoa</taxon>
        <taxon>Arthropoda</taxon>
        <taxon>Chelicerata</taxon>
        <taxon>Arachnida</taxon>
        <taxon>Acari</taxon>
        <taxon>Parasitiformes</taxon>
        <taxon>Ixodida</taxon>
        <taxon>Ixodoidea</taxon>
        <taxon>Ixodidae</taxon>
        <taxon>Hyalomminae</taxon>
        <taxon>Hyalomma</taxon>
    </lineage>
</organism>
<accession>A0ACB7SPT5</accession>
<sequence>MGRVAVPHRKQVVFRAAVGSASTPAFIALDDIAIVHQDRCETVPKGSDVLSATELLSCDLNDGNFCKWSSLSSLAPKGTYVLDRLPSLGPRSYPTKGGIVSFTGSDVASVEEKVVLNSATVGPQSQPFCFSFWYHMFGGRGAFLKLYLDKPTDIMIELFYHRDRTTADRWYNVRRTLPPGTLTPKLPLYDLLAAIISTARLSPKESEEVTLQAKPAQSRLLNDLESFTTDILGACMMGTTESVLITFSGTIIPRFVYFKRVSFRCRPHKPKPPTLPTALPWGTVLINALSTALQPSAAAVRSR</sequence>
<evidence type="ECO:0000313" key="2">
    <source>
        <dbReference type="Proteomes" id="UP000821845"/>
    </source>
</evidence>